<dbReference type="EMBL" id="JAWWNJ010000016">
    <property type="protein sequence ID" value="KAK7039804.1"/>
    <property type="molecule type" value="Genomic_DNA"/>
</dbReference>
<comment type="caution">
    <text evidence="1">The sequence shown here is derived from an EMBL/GenBank/DDBJ whole genome shotgun (WGS) entry which is preliminary data.</text>
</comment>
<name>A0AAW0CPU8_9AGAR</name>
<dbReference type="Gene3D" id="1.20.1280.50">
    <property type="match status" value="1"/>
</dbReference>
<sequence length="545" mass="61585">MDIPLLSNPEFCGPSRLPWLGDEPFAPTNRKKPLVTLTLKNLLSGKRPRQQPPSAIFSLPPEMLAEIFLQAVSEDRNPPFPMHSHFVLAQVCALWRAVAIHTPSLWCRIVLEVAAHESRHDLDRVMIRARTCFERSHALPIALILTSSNSNPTFITNFALDLILPVRQRIRHLETKLPVGFTESLFKLPRNSFEVLKSITVTALVSDGAEGPWFRGMSALQGAPVLEHFTLTFPSCCWRPREIFDPYLADLPWEQLTELSIETLETRHEDALYALQLLEKLVRCRMDIRLLPPLVPVIAFTNGLPAPVQQPATDIPAPKAKISLLTLRVLEVMMTGVRVDPNLFFDRLALPSLTELSIKLSDRLTFRCKMLTDLQTRSSFSLRHFTLANARGESVLPFIENNPLLLSLKFAMCGMDLLPVATALTLTPTPDNKAFTSGSVPRLRLLSLGDHWREEGRPTEWASATKAVIDMVRSRRRRMKGASRLEGFIFGSSQAALSPKKKERLERWCAEGMRGRAVLLPHPPHPHLHMIMRVDDRNYLAMLDF</sequence>
<evidence type="ECO:0000313" key="2">
    <source>
        <dbReference type="Proteomes" id="UP001362999"/>
    </source>
</evidence>
<dbReference type="Proteomes" id="UP001362999">
    <property type="component" value="Unassembled WGS sequence"/>
</dbReference>
<gene>
    <name evidence="1" type="ORF">R3P38DRAFT_492084</name>
</gene>
<dbReference type="SUPFAM" id="SSF81383">
    <property type="entry name" value="F-box domain"/>
    <property type="match status" value="1"/>
</dbReference>
<dbReference type="AlphaFoldDB" id="A0AAW0CPU8"/>
<proteinExistence type="predicted"/>
<organism evidence="1 2">
    <name type="scientific">Favolaschia claudopus</name>
    <dbReference type="NCBI Taxonomy" id="2862362"/>
    <lineage>
        <taxon>Eukaryota</taxon>
        <taxon>Fungi</taxon>
        <taxon>Dikarya</taxon>
        <taxon>Basidiomycota</taxon>
        <taxon>Agaricomycotina</taxon>
        <taxon>Agaricomycetes</taxon>
        <taxon>Agaricomycetidae</taxon>
        <taxon>Agaricales</taxon>
        <taxon>Marasmiineae</taxon>
        <taxon>Mycenaceae</taxon>
        <taxon>Favolaschia</taxon>
    </lineage>
</organism>
<evidence type="ECO:0000313" key="1">
    <source>
        <dbReference type="EMBL" id="KAK7039804.1"/>
    </source>
</evidence>
<dbReference type="InterPro" id="IPR036047">
    <property type="entry name" value="F-box-like_dom_sf"/>
</dbReference>
<keyword evidence="2" id="KW-1185">Reference proteome</keyword>
<accession>A0AAW0CPU8</accession>
<protein>
    <submittedName>
        <fullName evidence="1">F-box domain-containing protein</fullName>
    </submittedName>
</protein>
<reference evidence="1 2" key="1">
    <citation type="journal article" date="2024" name="J Genomics">
        <title>Draft genome sequencing and assembly of Favolaschia claudopus CIRM-BRFM 2984 isolated from oak limbs.</title>
        <authorList>
            <person name="Navarro D."/>
            <person name="Drula E."/>
            <person name="Chaduli D."/>
            <person name="Cazenave R."/>
            <person name="Ahrendt S."/>
            <person name="Wang J."/>
            <person name="Lipzen A."/>
            <person name="Daum C."/>
            <person name="Barry K."/>
            <person name="Grigoriev I.V."/>
            <person name="Favel A."/>
            <person name="Rosso M.N."/>
            <person name="Martin F."/>
        </authorList>
    </citation>
    <scope>NUCLEOTIDE SEQUENCE [LARGE SCALE GENOMIC DNA]</scope>
    <source>
        <strain evidence="1 2">CIRM-BRFM 2984</strain>
    </source>
</reference>